<dbReference type="AlphaFoldDB" id="A0AAC9HIE9"/>
<proteinExistence type="predicted"/>
<accession>A0AAC9HIE9</accession>
<evidence type="ECO:0000313" key="4">
    <source>
        <dbReference type="EMBL" id="TYL15730.1"/>
    </source>
</evidence>
<dbReference type="InterPro" id="IPR000421">
    <property type="entry name" value="FA58C"/>
</dbReference>
<evidence type="ECO:0000313" key="5">
    <source>
        <dbReference type="Proteomes" id="UP000094598"/>
    </source>
</evidence>
<reference evidence="3 5" key="1">
    <citation type="submission" date="2016-08" db="EMBL/GenBank/DDBJ databases">
        <title>Moorella thermoacetica DSM 103132.</title>
        <authorList>
            <person name="Jendresen C.B."/>
            <person name="Redl S.M."/>
            <person name="Jensen T.O."/>
            <person name="Nielsen A.T."/>
        </authorList>
    </citation>
    <scope>NUCLEOTIDE SEQUENCE [LARGE SCALE GENOMIC DNA]</scope>
    <source>
        <strain evidence="3 5">DSM 103132</strain>
    </source>
</reference>
<evidence type="ECO:0000256" key="1">
    <source>
        <dbReference type="ARBA" id="ARBA00023295"/>
    </source>
</evidence>
<dbReference type="Pfam" id="PF00754">
    <property type="entry name" value="F5_F8_type_C"/>
    <property type="match status" value="1"/>
</dbReference>
<reference evidence="4 6" key="2">
    <citation type="submission" date="2019-05" db="EMBL/GenBank/DDBJ databases">
        <title>Genome sequence of Moorella thermoacetica ATCC 33924.</title>
        <authorList>
            <person name="Poehlein A."/>
            <person name="Bengelsdorf F.R."/>
            <person name="Duerre P."/>
            <person name="Daniel R."/>
        </authorList>
    </citation>
    <scope>NUCLEOTIDE SEQUENCE [LARGE SCALE GENOMIC DNA]</scope>
    <source>
        <strain evidence="4 6">ATCC 33924</strain>
    </source>
</reference>
<organism evidence="3 5">
    <name type="scientific">Neomoorella thermoacetica</name>
    <name type="common">Clostridium thermoaceticum</name>
    <dbReference type="NCBI Taxonomy" id="1525"/>
    <lineage>
        <taxon>Bacteria</taxon>
        <taxon>Bacillati</taxon>
        <taxon>Bacillota</taxon>
        <taxon>Clostridia</taxon>
        <taxon>Neomoorellales</taxon>
        <taxon>Neomoorellaceae</taxon>
        <taxon>Neomoorella</taxon>
    </lineage>
</organism>
<evidence type="ECO:0000313" key="3">
    <source>
        <dbReference type="EMBL" id="AOQ24732.1"/>
    </source>
</evidence>
<dbReference type="InterPro" id="IPR008979">
    <property type="entry name" value="Galactose-bd-like_sf"/>
</dbReference>
<name>A0AAC9HIE9_NEOTH</name>
<dbReference type="SUPFAM" id="SSF49785">
    <property type="entry name" value="Galactose-binding domain-like"/>
    <property type="match status" value="1"/>
</dbReference>
<dbReference type="EMBL" id="VCDX01000001">
    <property type="protein sequence ID" value="TYL15730.1"/>
    <property type="molecule type" value="Genomic_DNA"/>
</dbReference>
<dbReference type="Gene3D" id="2.60.120.260">
    <property type="entry name" value="Galactose-binding domain-like"/>
    <property type="match status" value="1"/>
</dbReference>
<dbReference type="EMBL" id="CP017019">
    <property type="protein sequence ID" value="AOQ24732.1"/>
    <property type="molecule type" value="Genomic_DNA"/>
</dbReference>
<sequence length="369" mass="40776">MDLSGGTGGTGGQTVYTAPNGVVVTSSVPVYTTSSNSAFYYMSYLFDGTITQASTQYTTYWLTDSSGNQTLTFDFGTLGNPGIGGIVVYPRTRDDASSNYRILVSDDDVNYTEIVPWVVNTHDAATPYGTRRKHEVNISSRYVRFELTSNGPYTTLSEIEFYTGTGTDVGFKSYTMAYAHSLWTCLYVNFLPYVPYASSKNSYPVQYLMKVEPDYIILAVQGAYQVDVTARTHIAYVGRLGTPANSPPAYAAATTLGTANLTATLSDNRRASVQSTYNVYSSQVPVSPDIQNRFALVPIYVYRPDENWRGWFKDLYVAEIPPQTMLNGETVTAQDGSKYTFFNIPPSGDGYYNNFLASGDTNKWLVVRH</sequence>
<keyword evidence="6" id="KW-1185">Reference proteome</keyword>
<evidence type="ECO:0000313" key="6">
    <source>
        <dbReference type="Proteomes" id="UP000322283"/>
    </source>
</evidence>
<keyword evidence="1" id="KW-0378">Hydrolase</keyword>
<dbReference type="Proteomes" id="UP000322283">
    <property type="component" value="Unassembled WGS sequence"/>
</dbReference>
<evidence type="ECO:0000259" key="2">
    <source>
        <dbReference type="Pfam" id="PF00754"/>
    </source>
</evidence>
<dbReference type="Proteomes" id="UP000094598">
    <property type="component" value="Chromosome"/>
</dbReference>
<protein>
    <submittedName>
        <fullName evidence="3">F5/8 type C domain protein</fullName>
    </submittedName>
</protein>
<keyword evidence="1" id="KW-0326">Glycosidase</keyword>
<feature type="domain" description="F5/8 type C" evidence="2">
    <location>
        <begin position="32"/>
        <end position="157"/>
    </location>
</feature>
<dbReference type="RefSeq" id="WP_257784925.1">
    <property type="nucleotide sequence ID" value="NZ_CP017019.1"/>
</dbReference>
<dbReference type="GO" id="GO:0016798">
    <property type="term" value="F:hydrolase activity, acting on glycosyl bonds"/>
    <property type="evidence" value="ECO:0007669"/>
    <property type="project" value="UniProtKB-KW"/>
</dbReference>
<gene>
    <name evidence="3" type="ORF">Maut_02304</name>
    <name evidence="4" type="ORF">MTAT_04690</name>
</gene>